<dbReference type="SMART" id="SM00448">
    <property type="entry name" value="REC"/>
    <property type="match status" value="1"/>
</dbReference>
<dbReference type="InterPro" id="IPR001789">
    <property type="entry name" value="Sig_transdc_resp-reg_receiver"/>
</dbReference>
<dbReference type="InterPro" id="IPR016032">
    <property type="entry name" value="Sig_transdc_resp-reg_C-effctor"/>
</dbReference>
<dbReference type="EMBL" id="AP027080">
    <property type="protein sequence ID" value="BDU71879.1"/>
    <property type="molecule type" value="Genomic_DNA"/>
</dbReference>
<name>A0AA48GLA5_9BACT</name>
<dbReference type="SUPFAM" id="SSF46894">
    <property type="entry name" value="C-terminal effector domain of the bipartite response regulators"/>
    <property type="match status" value="1"/>
</dbReference>
<keyword evidence="3" id="KW-0805">Transcription regulation</keyword>
<dbReference type="Gene3D" id="3.40.50.2300">
    <property type="match status" value="1"/>
</dbReference>
<proteinExistence type="predicted"/>
<dbReference type="Gene3D" id="6.10.250.690">
    <property type="match status" value="1"/>
</dbReference>
<dbReference type="InterPro" id="IPR011006">
    <property type="entry name" value="CheY-like_superfamily"/>
</dbReference>
<dbReference type="PANTHER" id="PTHR48111:SF40">
    <property type="entry name" value="PHOSPHATE REGULON TRANSCRIPTIONAL REGULATORY PROTEIN PHOB"/>
    <property type="match status" value="1"/>
</dbReference>
<keyword evidence="4 7" id="KW-0238">DNA-binding</keyword>
<dbReference type="FunFam" id="3.40.50.2300:FF:000001">
    <property type="entry name" value="DNA-binding response regulator PhoB"/>
    <property type="match status" value="1"/>
</dbReference>
<sequence>MRPNAQRPRRVLVIEDEAALGSLVKANLESEGFHAALEGDGEAGLAAHAREAADLIVLDLSLPGMDGLEVLRTLRRRQDKVPVLILTARSGSDDRIQGLSYGADDYLAKPFAMLELTARIRAILRRAAPEEEGRRMARSGPYRIDYLHLSVHRGRTDTLLSLREFRLLEVLLAHPGRVHGRQDLVNLAWEADAHPTLRTVDKHINALRKKLGDSDENPAIQTLEREGYRWTLPVKW</sequence>
<evidence type="ECO:0000259" key="8">
    <source>
        <dbReference type="PROSITE" id="PS50110"/>
    </source>
</evidence>
<dbReference type="SUPFAM" id="SSF52172">
    <property type="entry name" value="CheY-like"/>
    <property type="match status" value="1"/>
</dbReference>
<dbReference type="InterPro" id="IPR036388">
    <property type="entry name" value="WH-like_DNA-bd_sf"/>
</dbReference>
<dbReference type="RefSeq" id="WP_316414781.1">
    <property type="nucleotide sequence ID" value="NZ_AP027080.1"/>
</dbReference>
<dbReference type="AlphaFoldDB" id="A0AA48GLA5"/>
<dbReference type="InterPro" id="IPR039420">
    <property type="entry name" value="WalR-like"/>
</dbReference>
<dbReference type="CDD" id="cd00383">
    <property type="entry name" value="trans_reg_C"/>
    <property type="match status" value="1"/>
</dbReference>
<evidence type="ECO:0000256" key="1">
    <source>
        <dbReference type="ARBA" id="ARBA00022553"/>
    </source>
</evidence>
<dbReference type="GO" id="GO:0000156">
    <property type="term" value="F:phosphorelay response regulator activity"/>
    <property type="evidence" value="ECO:0007669"/>
    <property type="project" value="TreeGrafter"/>
</dbReference>
<gene>
    <name evidence="10" type="primary">phoB_2</name>
    <name evidence="10" type="ORF">METEAL_10530</name>
</gene>
<evidence type="ECO:0000256" key="3">
    <source>
        <dbReference type="ARBA" id="ARBA00023015"/>
    </source>
</evidence>
<dbReference type="Gene3D" id="1.10.10.10">
    <property type="entry name" value="Winged helix-like DNA-binding domain superfamily/Winged helix DNA-binding domain"/>
    <property type="match status" value="1"/>
</dbReference>
<accession>A0AA48GLA5</accession>
<dbReference type="PROSITE" id="PS50110">
    <property type="entry name" value="RESPONSE_REGULATORY"/>
    <property type="match status" value="1"/>
</dbReference>
<dbReference type="GO" id="GO:0000976">
    <property type="term" value="F:transcription cis-regulatory region binding"/>
    <property type="evidence" value="ECO:0007669"/>
    <property type="project" value="TreeGrafter"/>
</dbReference>
<dbReference type="SMART" id="SM00862">
    <property type="entry name" value="Trans_reg_C"/>
    <property type="match status" value="1"/>
</dbReference>
<evidence type="ECO:0000313" key="11">
    <source>
        <dbReference type="Proteomes" id="UP001238179"/>
    </source>
</evidence>
<dbReference type="GO" id="GO:0005829">
    <property type="term" value="C:cytosol"/>
    <property type="evidence" value="ECO:0007669"/>
    <property type="project" value="TreeGrafter"/>
</dbReference>
<dbReference type="Pfam" id="PF00486">
    <property type="entry name" value="Trans_reg_C"/>
    <property type="match status" value="1"/>
</dbReference>
<dbReference type="Proteomes" id="UP001238179">
    <property type="component" value="Chromosome"/>
</dbReference>
<dbReference type="GO" id="GO:0032993">
    <property type="term" value="C:protein-DNA complex"/>
    <property type="evidence" value="ECO:0007669"/>
    <property type="project" value="TreeGrafter"/>
</dbReference>
<feature type="domain" description="Response regulatory" evidence="8">
    <location>
        <begin position="10"/>
        <end position="124"/>
    </location>
</feature>
<evidence type="ECO:0000259" key="9">
    <source>
        <dbReference type="PROSITE" id="PS51755"/>
    </source>
</evidence>
<evidence type="ECO:0000256" key="6">
    <source>
        <dbReference type="PROSITE-ProRule" id="PRU00169"/>
    </source>
</evidence>
<evidence type="ECO:0000256" key="5">
    <source>
        <dbReference type="ARBA" id="ARBA00023163"/>
    </source>
</evidence>
<keyword evidence="5" id="KW-0804">Transcription</keyword>
<dbReference type="PROSITE" id="PS51755">
    <property type="entry name" value="OMPR_PHOB"/>
    <property type="match status" value="1"/>
</dbReference>
<evidence type="ECO:0000313" key="10">
    <source>
        <dbReference type="EMBL" id="BDU71879.1"/>
    </source>
</evidence>
<feature type="domain" description="OmpR/PhoB-type" evidence="9">
    <location>
        <begin position="134"/>
        <end position="232"/>
    </location>
</feature>
<protein>
    <submittedName>
        <fullName evidence="10">DNA-binding response regulator</fullName>
    </submittedName>
</protein>
<feature type="DNA-binding region" description="OmpR/PhoB-type" evidence="7">
    <location>
        <begin position="134"/>
        <end position="232"/>
    </location>
</feature>
<keyword evidence="1 6" id="KW-0597">Phosphoprotein</keyword>
<dbReference type="KEGG" id="msil:METEAL_10530"/>
<keyword evidence="2" id="KW-0902">Two-component regulatory system</keyword>
<dbReference type="Pfam" id="PF00072">
    <property type="entry name" value="Response_reg"/>
    <property type="match status" value="1"/>
</dbReference>
<evidence type="ECO:0000256" key="7">
    <source>
        <dbReference type="PROSITE-ProRule" id="PRU01091"/>
    </source>
</evidence>
<evidence type="ECO:0000256" key="4">
    <source>
        <dbReference type="ARBA" id="ARBA00023125"/>
    </source>
</evidence>
<organism evidence="10 11">
    <name type="scientific">Mesoterricola silvestris</name>
    <dbReference type="NCBI Taxonomy" id="2927979"/>
    <lineage>
        <taxon>Bacteria</taxon>
        <taxon>Pseudomonadati</taxon>
        <taxon>Acidobacteriota</taxon>
        <taxon>Holophagae</taxon>
        <taxon>Holophagales</taxon>
        <taxon>Holophagaceae</taxon>
        <taxon>Mesoterricola</taxon>
    </lineage>
</organism>
<dbReference type="GO" id="GO:0006355">
    <property type="term" value="P:regulation of DNA-templated transcription"/>
    <property type="evidence" value="ECO:0007669"/>
    <property type="project" value="InterPro"/>
</dbReference>
<reference evidence="11" key="1">
    <citation type="journal article" date="2023" name="Int. J. Syst. Evol. Microbiol.">
        <title>Mesoterricola silvestris gen. nov., sp. nov., Mesoterricola sediminis sp. nov., Geothrix oryzae sp. nov., Geothrix edaphica sp. nov., Geothrix rubra sp. nov., and Geothrix limicola sp. nov., six novel members of Acidobacteriota isolated from soils.</title>
        <authorList>
            <person name="Itoh H."/>
            <person name="Sugisawa Y."/>
            <person name="Mise K."/>
            <person name="Xu Z."/>
            <person name="Kuniyasu M."/>
            <person name="Ushijima N."/>
            <person name="Kawano K."/>
            <person name="Kobayashi E."/>
            <person name="Shiratori Y."/>
            <person name="Masuda Y."/>
            <person name="Senoo K."/>
        </authorList>
    </citation>
    <scope>NUCLEOTIDE SEQUENCE [LARGE SCALE GENOMIC DNA]</scope>
    <source>
        <strain evidence="11">W79</strain>
    </source>
</reference>
<feature type="modified residue" description="4-aspartylphosphate" evidence="6">
    <location>
        <position position="59"/>
    </location>
</feature>
<dbReference type="InterPro" id="IPR001867">
    <property type="entry name" value="OmpR/PhoB-type_DNA-bd"/>
</dbReference>
<keyword evidence="11" id="KW-1185">Reference proteome</keyword>
<dbReference type="PANTHER" id="PTHR48111">
    <property type="entry name" value="REGULATOR OF RPOS"/>
    <property type="match status" value="1"/>
</dbReference>
<evidence type="ECO:0000256" key="2">
    <source>
        <dbReference type="ARBA" id="ARBA00023012"/>
    </source>
</evidence>